<protein>
    <recommendedName>
        <fullName evidence="3">HEAT repeat domain-containing protein</fullName>
    </recommendedName>
</protein>
<dbReference type="RefSeq" id="WP_220162285.1">
    <property type="nucleotide sequence ID" value="NZ_JAIBOA010000001.1"/>
</dbReference>
<reference evidence="1 2" key="1">
    <citation type="submission" date="2021-07" db="EMBL/GenBank/DDBJ databases">
        <title>Actinomadura sp. PM05-2 isolated from lichen.</title>
        <authorList>
            <person name="Somphong A."/>
            <person name="Phongsopitanun W."/>
            <person name="Tanasupawat S."/>
            <person name="Peongsungnone V."/>
        </authorList>
    </citation>
    <scope>NUCLEOTIDE SEQUENCE [LARGE SCALE GENOMIC DNA]</scope>
    <source>
        <strain evidence="1 2">PM05-2</strain>
    </source>
</reference>
<evidence type="ECO:0000313" key="1">
    <source>
        <dbReference type="EMBL" id="MBW8480928.1"/>
    </source>
</evidence>
<sequence length="602" mass="62483">MANTWVDSTAAGFGQWADGRDDDTADAQGVRLLLELADEELGLRGPEDLDAGALRGLLLEVFPAAVVADADEVPAIVATVRHLIAFLAERGVADGAALTAELGRLEPEFAAAVEAADSTERRAAAEVLTGLMRDDGVDPADPAAAERWLAAFDALPEQERFERTDAYLRQVEQLAVPPVRLAPEAELAAAARASGLTAQARALAAWTGERAVTEYDELTGADAAAAAADLGIATPRAEGDPAEQADLPEIDRLWWAAVEADVIAVTGRRARPGGALADLDGGADADVLHVWLRLFDAAAVPEHAADDGLDAVELVQNELTGVLIHLYEQDAPAPAAELGDALLEHIGDGYEVSDARALEGAVRDALRLEIADLLAWGVVREGAGDGLELTPLGVWGVRELLRADGFAAPLVGELAGASAADLVAGLAWHRADTAGEEIDGWLARHAAKDAAADLLEVMRSGGPGARNLAAGVLGRIGDEAAPVVRAAAGEPLCRPYAALWLTAHGHDGFALSRDEYLWVFVDTLAGMLETAEPDAAVRAALAGVPADADPAAMVSDIWRADHPGTTEVLDALGAHHPDREIAKAARTAAYKARSAQGPAGGS</sequence>
<dbReference type="EMBL" id="JAIBOA010000001">
    <property type="protein sequence ID" value="MBW8480928.1"/>
    <property type="molecule type" value="Genomic_DNA"/>
</dbReference>
<keyword evidence="2" id="KW-1185">Reference proteome</keyword>
<evidence type="ECO:0000313" key="2">
    <source>
        <dbReference type="Proteomes" id="UP000774570"/>
    </source>
</evidence>
<evidence type="ECO:0008006" key="3">
    <source>
        <dbReference type="Google" id="ProtNLM"/>
    </source>
</evidence>
<organism evidence="1 2">
    <name type="scientific">Actinomadura parmotrematis</name>
    <dbReference type="NCBI Taxonomy" id="2864039"/>
    <lineage>
        <taxon>Bacteria</taxon>
        <taxon>Bacillati</taxon>
        <taxon>Actinomycetota</taxon>
        <taxon>Actinomycetes</taxon>
        <taxon>Streptosporangiales</taxon>
        <taxon>Thermomonosporaceae</taxon>
        <taxon>Actinomadura</taxon>
    </lineage>
</organism>
<comment type="caution">
    <text evidence="1">The sequence shown here is derived from an EMBL/GenBank/DDBJ whole genome shotgun (WGS) entry which is preliminary data.</text>
</comment>
<dbReference type="Proteomes" id="UP000774570">
    <property type="component" value="Unassembled WGS sequence"/>
</dbReference>
<accession>A0ABS7FKP4</accession>
<name>A0ABS7FKP4_9ACTN</name>
<proteinExistence type="predicted"/>
<gene>
    <name evidence="1" type="ORF">K1Y72_01010</name>
</gene>